<accession>A0A9N9AZ95</accession>
<comment type="caution">
    <text evidence="1">The sequence shown here is derived from an EMBL/GenBank/DDBJ whole genome shotgun (WGS) entry which is preliminary data.</text>
</comment>
<protein>
    <submittedName>
        <fullName evidence="1">4048_t:CDS:1</fullName>
    </submittedName>
</protein>
<evidence type="ECO:0000313" key="1">
    <source>
        <dbReference type="EMBL" id="CAG8546929.1"/>
    </source>
</evidence>
<keyword evidence="2" id="KW-1185">Reference proteome</keyword>
<proteinExistence type="predicted"/>
<gene>
    <name evidence="1" type="ORF">ALEPTO_LOCUS5686</name>
</gene>
<organism evidence="1 2">
    <name type="scientific">Ambispora leptoticha</name>
    <dbReference type="NCBI Taxonomy" id="144679"/>
    <lineage>
        <taxon>Eukaryota</taxon>
        <taxon>Fungi</taxon>
        <taxon>Fungi incertae sedis</taxon>
        <taxon>Mucoromycota</taxon>
        <taxon>Glomeromycotina</taxon>
        <taxon>Glomeromycetes</taxon>
        <taxon>Archaeosporales</taxon>
        <taxon>Ambisporaceae</taxon>
        <taxon>Ambispora</taxon>
    </lineage>
</organism>
<evidence type="ECO:0000313" key="2">
    <source>
        <dbReference type="Proteomes" id="UP000789508"/>
    </source>
</evidence>
<reference evidence="1" key="1">
    <citation type="submission" date="2021-06" db="EMBL/GenBank/DDBJ databases">
        <authorList>
            <person name="Kallberg Y."/>
            <person name="Tangrot J."/>
            <person name="Rosling A."/>
        </authorList>
    </citation>
    <scope>NUCLEOTIDE SEQUENCE</scope>
    <source>
        <strain evidence="1">FL130A</strain>
    </source>
</reference>
<dbReference type="EMBL" id="CAJVPS010001673">
    <property type="protein sequence ID" value="CAG8546929.1"/>
    <property type="molecule type" value="Genomic_DNA"/>
</dbReference>
<dbReference type="AlphaFoldDB" id="A0A9N9AZ95"/>
<name>A0A9N9AZ95_9GLOM</name>
<dbReference type="Proteomes" id="UP000789508">
    <property type="component" value="Unassembled WGS sequence"/>
</dbReference>
<sequence>MTGFVRIKAEMPDKEGLSSNPWDLYYQNFVVAYGAGRFSSHGHASRAN</sequence>